<keyword evidence="4" id="KW-1185">Reference proteome</keyword>
<dbReference type="EMBL" id="QURL01000004">
    <property type="protein sequence ID" value="RFC63707.1"/>
    <property type="molecule type" value="Genomic_DNA"/>
</dbReference>
<evidence type="ECO:0000313" key="4">
    <source>
        <dbReference type="Proteomes" id="UP000264310"/>
    </source>
</evidence>
<dbReference type="AlphaFoldDB" id="A0A371X399"/>
<reference evidence="3 4" key="1">
    <citation type="submission" date="2018-08" db="EMBL/GenBank/DDBJ databases">
        <title>Fulvimarina sp. 85, whole genome shotgun sequence.</title>
        <authorList>
            <person name="Tuo L."/>
        </authorList>
    </citation>
    <scope>NUCLEOTIDE SEQUENCE [LARGE SCALE GENOMIC DNA]</scope>
    <source>
        <strain evidence="3 4">85</strain>
    </source>
</reference>
<dbReference type="Gene3D" id="3.30.110.170">
    <property type="entry name" value="Protein of unknown function (DUF541), domain 1"/>
    <property type="match status" value="1"/>
</dbReference>
<dbReference type="PANTHER" id="PTHR34387:SF1">
    <property type="entry name" value="PERIPLASMIC IMMUNOGENIC PROTEIN"/>
    <property type="match status" value="1"/>
</dbReference>
<dbReference type="InterPro" id="IPR007497">
    <property type="entry name" value="SIMPL/DUF541"/>
</dbReference>
<feature type="region of interest" description="Disordered" evidence="1">
    <location>
        <begin position="35"/>
        <end position="56"/>
    </location>
</feature>
<dbReference type="Gene3D" id="3.30.70.2970">
    <property type="entry name" value="Protein of unknown function (DUF541), domain 2"/>
    <property type="match status" value="1"/>
</dbReference>
<dbReference type="OrthoDB" id="9813144at2"/>
<protein>
    <submittedName>
        <fullName evidence="3">DUF541 domain-containing protein</fullName>
    </submittedName>
</protein>
<dbReference type="RefSeq" id="WP_116683436.1">
    <property type="nucleotide sequence ID" value="NZ_QURL01000004.1"/>
</dbReference>
<feature type="chain" id="PRO_5016728789" evidence="2">
    <location>
        <begin position="28"/>
        <end position="257"/>
    </location>
</feature>
<comment type="caution">
    <text evidence="3">The sequence shown here is derived from an EMBL/GenBank/DDBJ whole genome shotgun (WGS) entry which is preliminary data.</text>
</comment>
<evidence type="ECO:0000256" key="1">
    <source>
        <dbReference type="SAM" id="MobiDB-lite"/>
    </source>
</evidence>
<gene>
    <name evidence="3" type="ORF">DYI37_11965</name>
</gene>
<dbReference type="PANTHER" id="PTHR34387">
    <property type="entry name" value="SLR1258 PROTEIN"/>
    <property type="match status" value="1"/>
</dbReference>
<dbReference type="Proteomes" id="UP000264310">
    <property type="component" value="Unassembled WGS sequence"/>
</dbReference>
<evidence type="ECO:0000313" key="3">
    <source>
        <dbReference type="EMBL" id="RFC63707.1"/>
    </source>
</evidence>
<dbReference type="Pfam" id="PF04402">
    <property type="entry name" value="SIMPL"/>
    <property type="match status" value="1"/>
</dbReference>
<feature type="signal peptide" evidence="2">
    <location>
        <begin position="1"/>
        <end position="27"/>
    </location>
</feature>
<dbReference type="InterPro" id="IPR052022">
    <property type="entry name" value="26kDa_periplasmic_antigen"/>
</dbReference>
<organism evidence="3 4">
    <name type="scientific">Fulvimarina endophytica</name>
    <dbReference type="NCBI Taxonomy" id="2293836"/>
    <lineage>
        <taxon>Bacteria</taxon>
        <taxon>Pseudomonadati</taxon>
        <taxon>Pseudomonadota</taxon>
        <taxon>Alphaproteobacteria</taxon>
        <taxon>Hyphomicrobiales</taxon>
        <taxon>Aurantimonadaceae</taxon>
        <taxon>Fulvimarina</taxon>
    </lineage>
</organism>
<sequence>MPDPIRTNRSKALTVAMALALSLPATALPQTALAQEPAAREARERTISVSGHGEARARPDEAVLTFSVLAQGDSAKAAVDAASESMRGVISAMRELGAGDRDLQTATIQIRPRYRQPDPTRQDAGQSMEIVGYDASNTLVVTVRDIAKVGEFLDKAVAEGVNEGGDVRFQISDDEALLSEARRNAVADGKAKAALYAEAAGVPLGDLVSISEPSSGYRPVEAPMMRMAAESADAGVPIEAGELTRSAAIEMVFSLGR</sequence>
<dbReference type="GO" id="GO:0006974">
    <property type="term" value="P:DNA damage response"/>
    <property type="evidence" value="ECO:0007669"/>
    <property type="project" value="TreeGrafter"/>
</dbReference>
<evidence type="ECO:0000256" key="2">
    <source>
        <dbReference type="SAM" id="SignalP"/>
    </source>
</evidence>
<name>A0A371X399_9HYPH</name>
<keyword evidence="2" id="KW-0732">Signal</keyword>
<accession>A0A371X399</accession>
<proteinExistence type="predicted"/>